<dbReference type="SUPFAM" id="SSF51306">
    <property type="entry name" value="LexA/Signal peptidase"/>
    <property type="match status" value="1"/>
</dbReference>
<organism evidence="5 6">
    <name type="scientific">Flagellimonas meridianipacifica</name>
    <dbReference type="NCBI Taxonomy" id="1080225"/>
    <lineage>
        <taxon>Bacteria</taxon>
        <taxon>Pseudomonadati</taxon>
        <taxon>Bacteroidota</taxon>
        <taxon>Flavobacteriia</taxon>
        <taxon>Flavobacteriales</taxon>
        <taxon>Flavobacteriaceae</taxon>
        <taxon>Flagellimonas</taxon>
    </lineage>
</organism>
<keyword evidence="6" id="KW-1185">Reference proteome</keyword>
<dbReference type="PROSITE" id="PS50943">
    <property type="entry name" value="HTH_CROC1"/>
    <property type="match status" value="1"/>
</dbReference>
<dbReference type="CDD" id="cd00093">
    <property type="entry name" value="HTH_XRE"/>
    <property type="match status" value="1"/>
</dbReference>
<keyword evidence="1" id="KW-0805">Transcription regulation</keyword>
<dbReference type="PANTHER" id="PTHR40661">
    <property type="match status" value="1"/>
</dbReference>
<evidence type="ECO:0000259" key="4">
    <source>
        <dbReference type="PROSITE" id="PS50943"/>
    </source>
</evidence>
<dbReference type="InterPro" id="IPR039418">
    <property type="entry name" value="LexA-like"/>
</dbReference>
<evidence type="ECO:0000313" key="5">
    <source>
        <dbReference type="EMBL" id="PRX54754.1"/>
    </source>
</evidence>
<reference evidence="5 6" key="1">
    <citation type="submission" date="2018-03" db="EMBL/GenBank/DDBJ databases">
        <title>Genomic Encyclopedia of Archaeal and Bacterial Type Strains, Phase II (KMG-II): from individual species to whole genera.</title>
        <authorList>
            <person name="Goeker M."/>
        </authorList>
    </citation>
    <scope>NUCLEOTIDE SEQUENCE [LARGE SCALE GENOMIC DNA]</scope>
    <source>
        <strain evidence="5 6">DSM 25027</strain>
    </source>
</reference>
<dbReference type="Gene3D" id="1.10.260.40">
    <property type="entry name" value="lambda repressor-like DNA-binding domains"/>
    <property type="match status" value="1"/>
</dbReference>
<dbReference type="Proteomes" id="UP000237640">
    <property type="component" value="Unassembled WGS sequence"/>
</dbReference>
<dbReference type="EMBL" id="PVYX01000002">
    <property type="protein sequence ID" value="PRX54754.1"/>
    <property type="molecule type" value="Genomic_DNA"/>
</dbReference>
<evidence type="ECO:0000313" key="6">
    <source>
        <dbReference type="Proteomes" id="UP000237640"/>
    </source>
</evidence>
<comment type="caution">
    <text evidence="5">The sequence shown here is derived from an EMBL/GenBank/DDBJ whole genome shotgun (WGS) entry which is preliminary data.</text>
</comment>
<dbReference type="SMART" id="SM00530">
    <property type="entry name" value="HTH_XRE"/>
    <property type="match status" value="1"/>
</dbReference>
<keyword evidence="2" id="KW-0238">DNA-binding</keyword>
<gene>
    <name evidence="5" type="ORF">CLV81_3158</name>
</gene>
<sequence length="278" mass="31866">MEIFLKMEIFQIIFGNNPNYLSLDIMENEITLKRFTEIRRELGHTQAEFAKLLGISNTTADIERGRTKLSGRVVAELLKHFKINPLWLFGESEEKYLETSRTSVIPKVVTVDTSDRDNMVLVNAKAAAGYPQNIQDTSWYQQLPAFDLPIPEFRNATYRGFQVEGDSMLPNLRPGEWVLARAIEHIDHVSANKMYVVVLQDSVMVKKVEKRPNSNNITLVSLNETYPPYDIKPFQIQEIWEVSSKLTFNVDATTETGLLRQLQQSMEELKRQVGQAKG</sequence>
<protein>
    <submittedName>
        <fullName evidence="5">Phage repressor protein C with HTH and peptisase S24 domain</fullName>
    </submittedName>
</protein>
<dbReference type="CDD" id="cd06529">
    <property type="entry name" value="S24_LexA-like"/>
    <property type="match status" value="1"/>
</dbReference>
<dbReference type="SUPFAM" id="SSF47413">
    <property type="entry name" value="lambda repressor-like DNA-binding domains"/>
    <property type="match status" value="1"/>
</dbReference>
<evidence type="ECO:0000256" key="3">
    <source>
        <dbReference type="ARBA" id="ARBA00023163"/>
    </source>
</evidence>
<dbReference type="PANTHER" id="PTHR40661:SF3">
    <property type="entry name" value="FELS-1 PROPHAGE TRANSCRIPTIONAL REGULATOR"/>
    <property type="match status" value="1"/>
</dbReference>
<dbReference type="Pfam" id="PF00717">
    <property type="entry name" value="Peptidase_S24"/>
    <property type="match status" value="1"/>
</dbReference>
<feature type="domain" description="HTH cro/C1-type" evidence="4">
    <location>
        <begin position="37"/>
        <end position="88"/>
    </location>
</feature>
<name>A0A2T0MB71_9FLAO</name>
<dbReference type="AlphaFoldDB" id="A0A2T0MB71"/>
<dbReference type="InterPro" id="IPR001387">
    <property type="entry name" value="Cro/C1-type_HTH"/>
</dbReference>
<dbReference type="InterPro" id="IPR010982">
    <property type="entry name" value="Lambda_DNA-bd_dom_sf"/>
</dbReference>
<dbReference type="GO" id="GO:0003677">
    <property type="term" value="F:DNA binding"/>
    <property type="evidence" value="ECO:0007669"/>
    <property type="project" value="UniProtKB-KW"/>
</dbReference>
<dbReference type="InterPro" id="IPR015927">
    <property type="entry name" value="Peptidase_S24_S26A/B/C"/>
</dbReference>
<proteinExistence type="predicted"/>
<evidence type="ECO:0000256" key="1">
    <source>
        <dbReference type="ARBA" id="ARBA00023015"/>
    </source>
</evidence>
<accession>A0A2T0MB71</accession>
<dbReference type="Pfam" id="PF01381">
    <property type="entry name" value="HTH_3"/>
    <property type="match status" value="1"/>
</dbReference>
<dbReference type="InterPro" id="IPR036286">
    <property type="entry name" value="LexA/Signal_pep-like_sf"/>
</dbReference>
<keyword evidence="3" id="KW-0804">Transcription</keyword>
<evidence type="ECO:0000256" key="2">
    <source>
        <dbReference type="ARBA" id="ARBA00023125"/>
    </source>
</evidence>
<dbReference type="Gene3D" id="2.10.109.10">
    <property type="entry name" value="Umud Fragment, subunit A"/>
    <property type="match status" value="1"/>
</dbReference>